<protein>
    <submittedName>
        <fullName evidence="1">Nucleotidyl transferase AbiEii/AbiGii toxin family protein</fullName>
    </submittedName>
</protein>
<accession>A0ABT8F9S8</accession>
<dbReference type="InterPro" id="IPR014942">
    <property type="entry name" value="AbiEii"/>
</dbReference>
<organism evidence="1 2">
    <name type="scientific">Shiella aurantiaca</name>
    <dbReference type="NCBI Taxonomy" id="3058365"/>
    <lineage>
        <taxon>Bacteria</taxon>
        <taxon>Pseudomonadati</taxon>
        <taxon>Bacteroidota</taxon>
        <taxon>Cytophagia</taxon>
        <taxon>Cytophagales</taxon>
        <taxon>Shiellaceae</taxon>
        <taxon>Shiella</taxon>
    </lineage>
</organism>
<evidence type="ECO:0000313" key="2">
    <source>
        <dbReference type="Proteomes" id="UP001168552"/>
    </source>
</evidence>
<evidence type="ECO:0000313" key="1">
    <source>
        <dbReference type="EMBL" id="MDN4167004.1"/>
    </source>
</evidence>
<dbReference type="RefSeq" id="WP_320005574.1">
    <property type="nucleotide sequence ID" value="NZ_JAUHJS010000010.1"/>
</dbReference>
<reference evidence="1" key="1">
    <citation type="submission" date="2023-06" db="EMBL/GenBank/DDBJ databases">
        <title>Cytophagales bacterium Strain LB-30, isolated from soil.</title>
        <authorList>
            <person name="Liu B."/>
        </authorList>
    </citation>
    <scope>NUCLEOTIDE SEQUENCE</scope>
    <source>
        <strain evidence="1">LB-30</strain>
    </source>
</reference>
<gene>
    <name evidence="1" type="ORF">QWY31_15945</name>
</gene>
<dbReference type="Proteomes" id="UP001168552">
    <property type="component" value="Unassembled WGS sequence"/>
</dbReference>
<keyword evidence="1" id="KW-0808">Transferase</keyword>
<dbReference type="Gene3D" id="3.10.450.620">
    <property type="entry name" value="JHP933, nucleotidyltransferase-like core domain"/>
    <property type="match status" value="1"/>
</dbReference>
<sequence length="337" mass="38379">MIYALHLLERLKSNGLDFVFKGGTSLVLLLETGNRFSIDIDIISKTDREELEGILQKVVDSSNFTGVELDEHRSYKPGVPKAHYKFKFDSSRQGSGTILLDVLVEDSIYPELVKKPIITKWIEIEEETLVTMPSIDSITGDKLTAFAPNTIGIPYFKGNDQQSFSMEICKQLFDLSKLFENIQNMKVVAASFQVFAEHEIAYRKNGNPETELTPKMVLQDTIDTCIILAKRDRGTDDEKAKFKELQKGIIAFGTGFLMVGNFRIDDAVPASARIAYLAAKIKMNNLSPIIYYEGQDIKDMMIEHQDWNFLNRLKKQPDKSSFFYWFKAVELLTAKQE</sequence>
<dbReference type="Pfam" id="PF08843">
    <property type="entry name" value="AbiEii"/>
    <property type="match status" value="1"/>
</dbReference>
<keyword evidence="2" id="KW-1185">Reference proteome</keyword>
<dbReference type="EMBL" id="JAUHJS010000010">
    <property type="protein sequence ID" value="MDN4167004.1"/>
    <property type="molecule type" value="Genomic_DNA"/>
</dbReference>
<name>A0ABT8F9S8_9BACT</name>
<proteinExistence type="predicted"/>
<comment type="caution">
    <text evidence="1">The sequence shown here is derived from an EMBL/GenBank/DDBJ whole genome shotgun (WGS) entry which is preliminary data.</text>
</comment>
<dbReference type="GO" id="GO:0016740">
    <property type="term" value="F:transferase activity"/>
    <property type="evidence" value="ECO:0007669"/>
    <property type="project" value="UniProtKB-KW"/>
</dbReference>